<dbReference type="Gene3D" id="1.10.10.10">
    <property type="entry name" value="Winged helix-like DNA-binding domain superfamily/Winged helix DNA-binding domain"/>
    <property type="match status" value="1"/>
</dbReference>
<keyword evidence="11" id="KW-1185">Reference proteome</keyword>
<dbReference type="Gene3D" id="3.80.10.10">
    <property type="entry name" value="Ribonuclease Inhibitor"/>
    <property type="match status" value="1"/>
</dbReference>
<protein>
    <submittedName>
        <fullName evidence="10">NB-ARC</fullName>
    </submittedName>
</protein>
<feature type="domain" description="Disease resistance R13L4/SHOC-2-like LRR" evidence="9">
    <location>
        <begin position="584"/>
        <end position="925"/>
    </location>
</feature>
<dbReference type="InterPro" id="IPR002182">
    <property type="entry name" value="NB-ARC"/>
</dbReference>
<dbReference type="Pfam" id="PF23598">
    <property type="entry name" value="LRR_14"/>
    <property type="match status" value="1"/>
</dbReference>
<reference evidence="10 11" key="1">
    <citation type="submission" date="2023-12" db="EMBL/GenBank/DDBJ databases">
        <title>A high-quality genome assembly for Dillenia turbinata (Dilleniales).</title>
        <authorList>
            <person name="Chanderbali A."/>
        </authorList>
    </citation>
    <scope>NUCLEOTIDE SEQUENCE [LARGE SCALE GENOMIC DNA]</scope>
    <source>
        <strain evidence="10">LSX21</strain>
        <tissue evidence="10">Leaf</tissue>
    </source>
</reference>
<dbReference type="FunFam" id="3.40.50.300:FF:001091">
    <property type="entry name" value="Probable disease resistance protein At1g61300"/>
    <property type="match status" value="1"/>
</dbReference>
<organism evidence="10 11">
    <name type="scientific">Dillenia turbinata</name>
    <dbReference type="NCBI Taxonomy" id="194707"/>
    <lineage>
        <taxon>Eukaryota</taxon>
        <taxon>Viridiplantae</taxon>
        <taxon>Streptophyta</taxon>
        <taxon>Embryophyta</taxon>
        <taxon>Tracheophyta</taxon>
        <taxon>Spermatophyta</taxon>
        <taxon>Magnoliopsida</taxon>
        <taxon>eudicotyledons</taxon>
        <taxon>Gunneridae</taxon>
        <taxon>Pentapetalae</taxon>
        <taxon>Dilleniales</taxon>
        <taxon>Dilleniaceae</taxon>
        <taxon>Dillenia</taxon>
    </lineage>
</organism>
<evidence type="ECO:0000313" key="11">
    <source>
        <dbReference type="Proteomes" id="UP001370490"/>
    </source>
</evidence>
<proteinExistence type="predicted"/>
<dbReference type="InterPro" id="IPR027417">
    <property type="entry name" value="P-loop_NTPase"/>
</dbReference>
<dbReference type="SUPFAM" id="SSF52540">
    <property type="entry name" value="P-loop containing nucleoside triphosphate hydrolases"/>
    <property type="match status" value="1"/>
</dbReference>
<dbReference type="Pfam" id="PF18052">
    <property type="entry name" value="Rx_N"/>
    <property type="match status" value="1"/>
</dbReference>
<dbReference type="Pfam" id="PF00931">
    <property type="entry name" value="NB-ARC"/>
    <property type="match status" value="1"/>
</dbReference>
<dbReference type="InterPro" id="IPR041118">
    <property type="entry name" value="Rx_N"/>
</dbReference>
<dbReference type="Gene3D" id="3.40.50.300">
    <property type="entry name" value="P-loop containing nucleotide triphosphate hydrolases"/>
    <property type="match status" value="1"/>
</dbReference>
<dbReference type="PANTHER" id="PTHR23155">
    <property type="entry name" value="DISEASE RESISTANCE PROTEIN RP"/>
    <property type="match status" value="1"/>
</dbReference>
<evidence type="ECO:0000259" key="6">
    <source>
        <dbReference type="Pfam" id="PF00931"/>
    </source>
</evidence>
<dbReference type="Gene3D" id="1.20.5.4130">
    <property type="match status" value="1"/>
</dbReference>
<dbReference type="InterPro" id="IPR036388">
    <property type="entry name" value="WH-like_DNA-bd_sf"/>
</dbReference>
<dbReference type="GO" id="GO:0043531">
    <property type="term" value="F:ADP binding"/>
    <property type="evidence" value="ECO:0007669"/>
    <property type="project" value="InterPro"/>
</dbReference>
<evidence type="ECO:0000259" key="8">
    <source>
        <dbReference type="Pfam" id="PF23559"/>
    </source>
</evidence>
<evidence type="ECO:0000256" key="4">
    <source>
        <dbReference type="SAM" id="Coils"/>
    </source>
</evidence>
<dbReference type="InterPro" id="IPR038005">
    <property type="entry name" value="RX-like_CC"/>
</dbReference>
<evidence type="ECO:0000256" key="3">
    <source>
        <dbReference type="ARBA" id="ARBA00022821"/>
    </source>
</evidence>
<accession>A0AAN8W520</accession>
<feature type="domain" description="NB-ARC" evidence="6">
    <location>
        <begin position="181"/>
        <end position="353"/>
    </location>
</feature>
<dbReference type="GO" id="GO:0098542">
    <property type="term" value="P:defense response to other organism"/>
    <property type="evidence" value="ECO:0007669"/>
    <property type="project" value="TreeGrafter"/>
</dbReference>
<feature type="region of interest" description="Disordered" evidence="5">
    <location>
        <begin position="143"/>
        <end position="167"/>
    </location>
</feature>
<dbReference type="FunFam" id="1.10.8.430:FF:000003">
    <property type="entry name" value="Probable disease resistance protein At5g66910"/>
    <property type="match status" value="1"/>
</dbReference>
<dbReference type="InterPro" id="IPR058922">
    <property type="entry name" value="WHD_DRP"/>
</dbReference>
<comment type="caution">
    <text evidence="10">The sequence shown here is derived from an EMBL/GenBank/DDBJ whole genome shotgun (WGS) entry which is preliminary data.</text>
</comment>
<name>A0AAN8W520_9MAGN</name>
<evidence type="ECO:0000313" key="10">
    <source>
        <dbReference type="EMBL" id="KAK6946299.1"/>
    </source>
</evidence>
<keyword evidence="2" id="KW-0547">Nucleotide-binding</keyword>
<gene>
    <name evidence="10" type="ORF">RJ641_013843</name>
</gene>
<dbReference type="FunFam" id="1.10.10.10:FF:000322">
    <property type="entry name" value="Probable disease resistance protein At1g63360"/>
    <property type="match status" value="1"/>
</dbReference>
<dbReference type="SUPFAM" id="SSF52058">
    <property type="entry name" value="L domain-like"/>
    <property type="match status" value="1"/>
</dbReference>
<evidence type="ECO:0000259" key="7">
    <source>
        <dbReference type="Pfam" id="PF18052"/>
    </source>
</evidence>
<evidence type="ECO:0000256" key="2">
    <source>
        <dbReference type="ARBA" id="ARBA00022741"/>
    </source>
</evidence>
<dbReference type="EMBL" id="JBAMMX010000002">
    <property type="protein sequence ID" value="KAK6946299.1"/>
    <property type="molecule type" value="Genomic_DNA"/>
</dbReference>
<dbReference type="InterPro" id="IPR032675">
    <property type="entry name" value="LRR_dom_sf"/>
</dbReference>
<dbReference type="Proteomes" id="UP001370490">
    <property type="component" value="Unassembled WGS sequence"/>
</dbReference>
<dbReference type="Pfam" id="PF23559">
    <property type="entry name" value="WHD_DRP"/>
    <property type="match status" value="1"/>
</dbReference>
<dbReference type="CDD" id="cd14798">
    <property type="entry name" value="RX-CC_like"/>
    <property type="match status" value="1"/>
</dbReference>
<dbReference type="InterPro" id="IPR055414">
    <property type="entry name" value="LRR_R13L4/SHOC2-like"/>
</dbReference>
<dbReference type="PANTHER" id="PTHR23155:SF1185">
    <property type="entry name" value="DISEASE RESISTANCE RPP8-LIKE PROTEIN 3-RELATED"/>
    <property type="match status" value="1"/>
</dbReference>
<feature type="coiled-coil region" evidence="4">
    <location>
        <begin position="170"/>
        <end position="197"/>
    </location>
</feature>
<evidence type="ECO:0000256" key="5">
    <source>
        <dbReference type="SAM" id="MobiDB-lite"/>
    </source>
</evidence>
<dbReference type="InterPro" id="IPR042197">
    <property type="entry name" value="Apaf_helical"/>
</dbReference>
<dbReference type="PRINTS" id="PR00364">
    <property type="entry name" value="DISEASERSIST"/>
</dbReference>
<feature type="domain" description="Disease resistance protein winged helix" evidence="8">
    <location>
        <begin position="449"/>
        <end position="523"/>
    </location>
</feature>
<dbReference type="InterPro" id="IPR044974">
    <property type="entry name" value="Disease_R_plants"/>
</dbReference>
<evidence type="ECO:0000259" key="9">
    <source>
        <dbReference type="Pfam" id="PF23598"/>
    </source>
</evidence>
<keyword evidence="1" id="KW-0677">Repeat</keyword>
<keyword evidence="4" id="KW-0175">Coiled coil</keyword>
<sequence>MVSFRMAGLMVQAVVSSVSQRITDQLINEFKFSRAVSIQVEILQDKLKWIQSFLRDADAILRLEECKQLQTVVSQFRDVAYDSEDVIDTYILKVASMSRGGRGGFISFIENPASTFNEWHYIHEVGSKIEAINARISQIRETLPPHTMQDTAGASTDSRRSRRGWRRSYAHEEEEHVVGLDDNIEKLVQELNNEEADARVVSIVGMGGCGKTTLARRLYNHVVVEKHFECRAWVSISQQWDSRDLLKKILIRTSSPTKEEREQIDKMDEEELVEKLYRFLEKRLYLLVLDDIWETKAWEELSHAFPRGKVGSKLILTTRNHFVPRQADPHCVVHEPRSLTDDEAWELLSKKTKIKEESTCQEDTELFKLGKEMVKRCGGLPLAVVVLGGLLATRTSLQEWKKLHQNIGVQLRKAGREDAQQQGKVMNVLELSYDDLPYHLKPCFLYLGLFPEDADIRAKQMIRMWIAEGFILSSHIDREQYVESAGEEWLEELIERSMILVGERDINGRVKTCRMHDLIRDLCLKKAREENFFEILSPSSPSNPKGLSSMNGTDASKVRRIALHAGNDSAFTKRFLLVNRNFGIRSLLYFGSKFELSESEWETVCTNLPLIRVLHLPEVFFNEKKLPKQIGDLLHLKYLGLVSCWVDEIPQSLGNLQNLQILDCKCDSGTRLSLNVLPKMEQLRYLTVHWLDGCREEFRVGALKNLRCLATVMAGSWMFRDLQHLTSLEKLVVMEMETAEQVDAVLNSPCVTSGCLRSLKLTVIGVVENPSLEPLSHCERLSKLHIGGKIRETRQAETGATGEPSQTPQNEGQFPLPLQLQLPPNLTKLTLEFSELEKQDPLAALEKLPCLKFLCLGYESFLGTKMTCSANGFPHLQHLEFQNLPELEEWIVEKGAMPCLRHLQLCYCFSLRTIPEELRFISSLKELEIRDPREEVLNRFRKVKTRGDETCTSTTTTSQEVGEEFYKIQHIPQVELMTYW</sequence>
<keyword evidence="3" id="KW-0611">Plant defense</keyword>
<evidence type="ECO:0000256" key="1">
    <source>
        <dbReference type="ARBA" id="ARBA00022737"/>
    </source>
</evidence>
<dbReference type="AlphaFoldDB" id="A0AAN8W520"/>
<feature type="domain" description="Disease resistance N-terminal" evidence="7">
    <location>
        <begin position="14"/>
        <end position="98"/>
    </location>
</feature>
<dbReference type="Gene3D" id="1.10.8.430">
    <property type="entry name" value="Helical domain of apoptotic protease-activating factors"/>
    <property type="match status" value="1"/>
</dbReference>